<feature type="compositionally biased region" description="Basic residues" evidence="1">
    <location>
        <begin position="17"/>
        <end position="38"/>
    </location>
</feature>
<feature type="region of interest" description="Disordered" evidence="1">
    <location>
        <begin position="1"/>
        <end position="78"/>
    </location>
</feature>
<evidence type="ECO:0000313" key="2">
    <source>
        <dbReference type="EMBL" id="CAA9557196.1"/>
    </source>
</evidence>
<sequence>GDAGEVESRRGPPGAGRGRRGAARARRTGRRGRRRARRGLGPGADRGRRTSREPARGPPVGPLERQPAGAGRGLDRPT</sequence>
<feature type="compositionally biased region" description="Basic and acidic residues" evidence="1">
    <location>
        <begin position="45"/>
        <end position="55"/>
    </location>
</feature>
<dbReference type="EMBL" id="CADCWC010000509">
    <property type="protein sequence ID" value="CAA9557196.1"/>
    <property type="molecule type" value="Genomic_DNA"/>
</dbReference>
<name>A0A6J4UPW6_9ACTN</name>
<organism evidence="2">
    <name type="scientific">uncultured Thermoleophilia bacterium</name>
    <dbReference type="NCBI Taxonomy" id="1497501"/>
    <lineage>
        <taxon>Bacteria</taxon>
        <taxon>Bacillati</taxon>
        <taxon>Actinomycetota</taxon>
        <taxon>Thermoleophilia</taxon>
        <taxon>environmental samples</taxon>
    </lineage>
</organism>
<reference evidence="2" key="1">
    <citation type="submission" date="2020-02" db="EMBL/GenBank/DDBJ databases">
        <authorList>
            <person name="Meier V. D."/>
        </authorList>
    </citation>
    <scope>NUCLEOTIDE SEQUENCE</scope>
    <source>
        <strain evidence="2">AVDCRST_MAG79</strain>
    </source>
</reference>
<proteinExistence type="predicted"/>
<accession>A0A6J4UPW6</accession>
<feature type="non-terminal residue" evidence="2">
    <location>
        <position position="78"/>
    </location>
</feature>
<feature type="compositionally biased region" description="Basic and acidic residues" evidence="1">
    <location>
        <begin position="1"/>
        <end position="10"/>
    </location>
</feature>
<feature type="non-terminal residue" evidence="2">
    <location>
        <position position="1"/>
    </location>
</feature>
<gene>
    <name evidence="2" type="ORF">AVDCRST_MAG79-3169</name>
</gene>
<dbReference type="AlphaFoldDB" id="A0A6J4UPW6"/>
<evidence type="ECO:0000256" key="1">
    <source>
        <dbReference type="SAM" id="MobiDB-lite"/>
    </source>
</evidence>
<protein>
    <submittedName>
        <fullName evidence="2">Uncharacterized protein</fullName>
    </submittedName>
</protein>